<dbReference type="Pfam" id="PF00561">
    <property type="entry name" value="Abhydrolase_1"/>
    <property type="match status" value="1"/>
</dbReference>
<reference evidence="2 3" key="1">
    <citation type="submission" date="2023-12" db="EMBL/GenBank/DDBJ databases">
        <title>Baltic Sea Cyanobacteria.</title>
        <authorList>
            <person name="Delbaje E."/>
            <person name="Fewer D.P."/>
            <person name="Shishido T.K."/>
        </authorList>
    </citation>
    <scope>NUCLEOTIDE SEQUENCE [LARGE SCALE GENOMIC DNA]</scope>
    <source>
        <strain evidence="2 3">UHCC 0139</strain>
    </source>
</reference>
<dbReference type="PANTHER" id="PTHR12277:SF81">
    <property type="entry name" value="PROTEIN ABHD13"/>
    <property type="match status" value="1"/>
</dbReference>
<dbReference type="InterPro" id="IPR029058">
    <property type="entry name" value="AB_hydrolase_fold"/>
</dbReference>
<feature type="domain" description="AB hydrolase-1" evidence="1">
    <location>
        <begin position="83"/>
        <end position="173"/>
    </location>
</feature>
<accession>A0ABU5RSZ1</accession>
<dbReference type="GO" id="GO:0016787">
    <property type="term" value="F:hydrolase activity"/>
    <property type="evidence" value="ECO:0007669"/>
    <property type="project" value="UniProtKB-KW"/>
</dbReference>
<dbReference type="InterPro" id="IPR000073">
    <property type="entry name" value="AB_hydrolase_1"/>
</dbReference>
<evidence type="ECO:0000313" key="3">
    <source>
        <dbReference type="Proteomes" id="UP001304461"/>
    </source>
</evidence>
<comment type="caution">
    <text evidence="2">The sequence shown here is derived from an EMBL/GenBank/DDBJ whole genome shotgun (WGS) entry which is preliminary data.</text>
</comment>
<dbReference type="Gene3D" id="3.40.50.1820">
    <property type="entry name" value="alpha/beta hydrolase"/>
    <property type="match status" value="1"/>
</dbReference>
<name>A0ABU5RSZ1_9CYAN</name>
<keyword evidence="3" id="KW-1185">Reference proteome</keyword>
<sequence length="287" mass="30146">MSAISIPPRALPALAVLLAVGLAYGALCGLLFLRQRSFLYFPQPRSADAPGELLALPITGGPPGGRVLVTVRRRPGPLALLYFGGNAEAVEGQLPLLTAAFPEHSLYLLHYRGYGGSSGRPSERALFADALALFDRVRADHGQIAVIGRSLGSAVAVHVAARRPVARLVLVTPFDSIEAVAARHYPLVPVGLLLHDKYRSDQAAPRVGAPTLLIAAERDEVIPRANTDALLSSFRPGVASLVVLPVEGHNAVEASPRYLPLLQGFLGPDMAGEAPGAAPQPPSRSAL</sequence>
<gene>
    <name evidence="2" type="ORF">VB738_06375</name>
</gene>
<dbReference type="SUPFAM" id="SSF53474">
    <property type="entry name" value="alpha/beta-Hydrolases"/>
    <property type="match status" value="1"/>
</dbReference>
<dbReference type="RefSeq" id="WP_323304960.1">
    <property type="nucleotide sequence ID" value="NZ_JAYGHX010000003.1"/>
</dbReference>
<proteinExistence type="predicted"/>
<organism evidence="2 3">
    <name type="scientific">Cyanobium gracile UHCC 0139</name>
    <dbReference type="NCBI Taxonomy" id="3110308"/>
    <lineage>
        <taxon>Bacteria</taxon>
        <taxon>Bacillati</taxon>
        <taxon>Cyanobacteriota</taxon>
        <taxon>Cyanophyceae</taxon>
        <taxon>Synechococcales</taxon>
        <taxon>Prochlorococcaceae</taxon>
        <taxon>Cyanobium</taxon>
    </lineage>
</organism>
<dbReference type="PANTHER" id="PTHR12277">
    <property type="entry name" value="ALPHA/BETA HYDROLASE DOMAIN-CONTAINING PROTEIN"/>
    <property type="match status" value="1"/>
</dbReference>
<evidence type="ECO:0000313" key="2">
    <source>
        <dbReference type="EMBL" id="MEA5390883.1"/>
    </source>
</evidence>
<dbReference type="Proteomes" id="UP001304461">
    <property type="component" value="Unassembled WGS sequence"/>
</dbReference>
<protein>
    <submittedName>
        <fullName evidence="2">Alpha/beta fold hydrolase</fullName>
    </submittedName>
</protein>
<evidence type="ECO:0000259" key="1">
    <source>
        <dbReference type="Pfam" id="PF00561"/>
    </source>
</evidence>
<dbReference type="EMBL" id="JAYGHX010000003">
    <property type="protein sequence ID" value="MEA5390883.1"/>
    <property type="molecule type" value="Genomic_DNA"/>
</dbReference>
<keyword evidence="2" id="KW-0378">Hydrolase</keyword>